<dbReference type="InterPro" id="IPR020864">
    <property type="entry name" value="MACPF"/>
</dbReference>
<dbReference type="SMART" id="SM00457">
    <property type="entry name" value="MACPF"/>
    <property type="match status" value="1"/>
</dbReference>
<sequence>MCSQKMITFTLLFIVMMMMMFNKSCAYRIVSDSEWEEMEHWNIYDRVGQHLDMRQTAEMENMQWLPNSNKIGLGYNPITGDPVCYTGDCHMSGFGRSIFKLDYTNPPTGSCTTKLIPQYIELDCIPSTEVREKTQKISNVKEFKESTAEGMSWNIGGGITFTNPLIPPIISLTASYGQSRQSTYMMNHIYRDESIVYHTYARVSTVKLSLFAPKLELSDNFRYVIENLPVTGTYTPVIEKYIQDYIFSYFGFTYITELLLGGIAQMLTVIETSSVAPMETEGISASQMVGLAFSKIFSFNYNENESENSTKLQSFQRYVKSSMATTVGGAPYKDKQNLNDWFTTIQNNPVTIKYTIQSIFDLITPQRFPNDTNIEKKAEYIMQALEQYVNKTATVYCENQCTNEAQGICKPIGAYGYGLCSCINGYSGFDCSHSPPPPPPTTAIIPPPPPTTAIIPPPPPPVL</sequence>
<evidence type="ECO:0000256" key="3">
    <source>
        <dbReference type="ARBA" id="ARBA00022852"/>
    </source>
</evidence>
<evidence type="ECO:0000256" key="1">
    <source>
        <dbReference type="ARBA" id="ARBA00004613"/>
    </source>
</evidence>
<dbReference type="GO" id="GO:0005576">
    <property type="term" value="C:extracellular region"/>
    <property type="evidence" value="ECO:0007669"/>
    <property type="project" value="UniProtKB-SubCell"/>
</dbReference>
<evidence type="ECO:0000256" key="5">
    <source>
        <dbReference type="PROSITE-ProRule" id="PRU00076"/>
    </source>
</evidence>
<evidence type="ECO:0000313" key="11">
    <source>
        <dbReference type="Proteomes" id="UP000663891"/>
    </source>
</evidence>
<name>A0A813XKT4_9BILA</name>
<dbReference type="PANTHER" id="PTHR45742:SF8">
    <property type="entry name" value="FLOCCULATION PROTEIN FLO11"/>
    <property type="match status" value="1"/>
</dbReference>
<proteinExistence type="predicted"/>
<dbReference type="InterPro" id="IPR000742">
    <property type="entry name" value="EGF"/>
</dbReference>
<dbReference type="PROSITE" id="PS01186">
    <property type="entry name" value="EGF_2"/>
    <property type="match status" value="1"/>
</dbReference>
<organism evidence="10 11">
    <name type="scientific">Adineta steineri</name>
    <dbReference type="NCBI Taxonomy" id="433720"/>
    <lineage>
        <taxon>Eukaryota</taxon>
        <taxon>Metazoa</taxon>
        <taxon>Spiralia</taxon>
        <taxon>Gnathifera</taxon>
        <taxon>Rotifera</taxon>
        <taxon>Eurotatoria</taxon>
        <taxon>Bdelloidea</taxon>
        <taxon>Adinetida</taxon>
        <taxon>Adinetidae</taxon>
        <taxon>Adineta</taxon>
    </lineage>
</organism>
<feature type="domain" description="EGF-like" evidence="8">
    <location>
        <begin position="393"/>
        <end position="432"/>
    </location>
</feature>
<keyword evidence="4 5" id="KW-1015">Disulfide bond</keyword>
<dbReference type="PROSITE" id="PS50026">
    <property type="entry name" value="EGF_3"/>
    <property type="match status" value="1"/>
</dbReference>
<evidence type="ECO:0000256" key="7">
    <source>
        <dbReference type="SAM" id="SignalP"/>
    </source>
</evidence>
<dbReference type="GO" id="GO:0031640">
    <property type="term" value="P:killing of cells of another organism"/>
    <property type="evidence" value="ECO:0007669"/>
    <property type="project" value="UniProtKB-KW"/>
</dbReference>
<evidence type="ECO:0000259" key="9">
    <source>
        <dbReference type="PROSITE" id="PS51412"/>
    </source>
</evidence>
<feature type="signal peptide" evidence="7">
    <location>
        <begin position="1"/>
        <end position="26"/>
    </location>
</feature>
<feature type="disulfide bond" evidence="5">
    <location>
        <begin position="422"/>
        <end position="431"/>
    </location>
</feature>
<evidence type="ECO:0000256" key="6">
    <source>
        <dbReference type="SAM" id="MobiDB-lite"/>
    </source>
</evidence>
<comment type="subcellular location">
    <subcellularLocation>
        <location evidence="1">Secreted</location>
    </subcellularLocation>
</comment>
<dbReference type="AlphaFoldDB" id="A0A813XKT4"/>
<keyword evidence="3" id="KW-0204">Cytolysis</keyword>
<keyword evidence="2" id="KW-0964">Secreted</keyword>
<dbReference type="PROSITE" id="PS00022">
    <property type="entry name" value="EGF_1"/>
    <property type="match status" value="1"/>
</dbReference>
<keyword evidence="5" id="KW-0245">EGF-like domain</keyword>
<evidence type="ECO:0008006" key="12">
    <source>
        <dbReference type="Google" id="ProtNLM"/>
    </source>
</evidence>
<evidence type="ECO:0000256" key="2">
    <source>
        <dbReference type="ARBA" id="ARBA00022525"/>
    </source>
</evidence>
<comment type="caution">
    <text evidence="5">Lacks conserved residue(s) required for the propagation of feature annotation.</text>
</comment>
<evidence type="ECO:0000259" key="8">
    <source>
        <dbReference type="PROSITE" id="PS50026"/>
    </source>
</evidence>
<evidence type="ECO:0000313" key="10">
    <source>
        <dbReference type="EMBL" id="CAF0866673.1"/>
    </source>
</evidence>
<dbReference type="Pfam" id="PF01823">
    <property type="entry name" value="MACPF"/>
    <property type="match status" value="1"/>
</dbReference>
<dbReference type="PROSITE" id="PS51412">
    <property type="entry name" value="MACPF_2"/>
    <property type="match status" value="1"/>
</dbReference>
<reference evidence="10" key="1">
    <citation type="submission" date="2021-02" db="EMBL/GenBank/DDBJ databases">
        <authorList>
            <person name="Nowell W R."/>
        </authorList>
    </citation>
    <scope>NUCLEOTIDE SEQUENCE</scope>
</reference>
<evidence type="ECO:0000256" key="4">
    <source>
        <dbReference type="ARBA" id="ARBA00023157"/>
    </source>
</evidence>
<gene>
    <name evidence="10" type="ORF">VCS650_LOCUS7491</name>
</gene>
<dbReference type="EMBL" id="CAJNON010000048">
    <property type="protein sequence ID" value="CAF0866673.1"/>
    <property type="molecule type" value="Genomic_DNA"/>
</dbReference>
<comment type="caution">
    <text evidence="10">The sequence shown here is derived from an EMBL/GenBank/DDBJ whole genome shotgun (WGS) entry which is preliminary data.</text>
</comment>
<dbReference type="OrthoDB" id="9989813at2759"/>
<feature type="region of interest" description="Disordered" evidence="6">
    <location>
        <begin position="437"/>
        <end position="463"/>
    </location>
</feature>
<keyword evidence="7" id="KW-0732">Signal</keyword>
<dbReference type="PANTHER" id="PTHR45742">
    <property type="entry name" value="COMPLEMENT COMPONENT C6"/>
    <property type="match status" value="1"/>
</dbReference>
<protein>
    <recommendedName>
        <fullName evidence="12">EGF-like domain-containing protein</fullName>
    </recommendedName>
</protein>
<feature type="domain" description="MACPF" evidence="9">
    <location>
        <begin position="54"/>
        <end position="396"/>
    </location>
</feature>
<feature type="chain" id="PRO_5032827702" description="EGF-like domain-containing protein" evidence="7">
    <location>
        <begin position="27"/>
        <end position="463"/>
    </location>
</feature>
<accession>A0A813XKT4</accession>
<dbReference type="Proteomes" id="UP000663891">
    <property type="component" value="Unassembled WGS sequence"/>
</dbReference>